<dbReference type="Pfam" id="PF00501">
    <property type="entry name" value="AMP-binding"/>
    <property type="match status" value="1"/>
</dbReference>
<dbReference type="InterPro" id="IPR036736">
    <property type="entry name" value="ACP-like_sf"/>
</dbReference>
<dbReference type="InterPro" id="IPR009081">
    <property type="entry name" value="PP-bd_ACP"/>
</dbReference>
<evidence type="ECO:0000313" key="5">
    <source>
        <dbReference type="EMBL" id="KAJ5519851.1"/>
    </source>
</evidence>
<reference evidence="5" key="1">
    <citation type="submission" date="2022-12" db="EMBL/GenBank/DDBJ databases">
        <authorList>
            <person name="Petersen C."/>
        </authorList>
    </citation>
    <scope>NUCLEOTIDE SEQUENCE</scope>
    <source>
        <strain evidence="5">IBT 29495</strain>
    </source>
</reference>
<keyword evidence="1" id="KW-0596">Phosphopantetheine</keyword>
<dbReference type="CDD" id="cd05930">
    <property type="entry name" value="A_NRPS"/>
    <property type="match status" value="1"/>
</dbReference>
<proteinExistence type="inferred from homology"/>
<sequence length="1024" mass="112413">MDDQSGSDICSDGRDDIGLAQLLREQLKRFGDEVAIESAGHFITFRELHLKALNLVREIHKYQIHTEEPIGILTSRGVNHILSQVAVVYAGGSCVPLDGDLPDQHLDNLLQNLGGSIVLTGIEYHGRLPGFKHIVVNSVSDVSVALDTIEVSGNGPMCRSHLFHTSGSTGKPKAVQVLAVGLINLAFNDFHPVQRGHRLAHVSHIGFDVSLWEIWSALLHGATLVVFERGDILDPWIFTERVKNENIDVMWQTTSLLATVALTCPTAYSTVDTLLTGGEAINLHTIRTILAHGPPRRLFNVYGPTELSVFTTYHQVSVEDVNRGHIPIGRPLGNYEAFVVDDDLQPVPDGTVGELLVGGAGVAAGYFGNPEKTAMVFVTAPHLHVTCKTSTGLFYRTGDLVRRNRAGLISYVGRGDNQVKILGQRVELESIERCLLKTMLVCTAVAMKVEPEDEGGSMLLAYVVPVSDKITPQAIIQSYRELEPQMIVPRLNVVGRVALTRSGKADRKVLAREYSDHLQSIRSVRSQLNVADDIESQLRTIWLDILQVVGISLKSSDDFFALGGTSLQTALLVSKIQQSFGVGIRVAALFEKPTLKDMCDLVTEARSGTQLADNTADMTIWLQDSSLGRDLRPIPGSVPDWKFKLEGRVFLTGVTGFVGTFFLAELVAMPQVNKVACLVRGHDQAETLLRIERSLEKYGLHLEPVQKAKILAVPGDFAKADLGLGGKEYQRWAEWSSVVFHLGAQVDFLQPYSSHRTANVLGTLNMIRFSNTERPKALHYTSSISAFGPTGLVTGKNTPLPEDEKPAAHIEALSYDTGYAQSQCVAEGIAWNAVMNGLPVTIHRLGFVLGHSKTGIINSGDFFGRVIPACIRMGCFPLLPRQREDFVSVDWVVSTMLHIASEPGNHGHAYNLVQPDPTSIIDLSTTFDLINQLVGDRRMRGVPYSDWIQGLSLTPDPQLLALTPMLTEKVRGDLTRWEMQQDMPPFSTENLRRALSGASDLLLCPNPSTLIPKYLQYWLQAASL</sequence>
<evidence type="ECO:0000259" key="4">
    <source>
        <dbReference type="PROSITE" id="PS50075"/>
    </source>
</evidence>
<dbReference type="PROSITE" id="PS00455">
    <property type="entry name" value="AMP_BINDING"/>
    <property type="match status" value="1"/>
</dbReference>
<dbReference type="Pfam" id="PF00550">
    <property type="entry name" value="PP-binding"/>
    <property type="match status" value="1"/>
</dbReference>
<dbReference type="NCBIfam" id="TIGR01746">
    <property type="entry name" value="Thioester-redct"/>
    <property type="match status" value="1"/>
</dbReference>
<accession>A0A9X0CAT1</accession>
<dbReference type="SUPFAM" id="SSF56801">
    <property type="entry name" value="Acetyl-CoA synthetase-like"/>
    <property type="match status" value="1"/>
</dbReference>
<dbReference type="Gene3D" id="1.10.1200.10">
    <property type="entry name" value="ACP-like"/>
    <property type="match status" value="1"/>
</dbReference>
<dbReference type="InterPro" id="IPR000873">
    <property type="entry name" value="AMP-dep_synth/lig_dom"/>
</dbReference>
<dbReference type="InterPro" id="IPR045851">
    <property type="entry name" value="AMP-bd_C_sf"/>
</dbReference>
<gene>
    <name evidence="5" type="ORF">N7463_000304</name>
</gene>
<comment type="similarity">
    <text evidence="3">Belongs to the NRP synthetase family.</text>
</comment>
<dbReference type="Gene3D" id="3.40.50.720">
    <property type="entry name" value="NAD(P)-binding Rossmann-like Domain"/>
    <property type="match status" value="1"/>
</dbReference>
<dbReference type="AlphaFoldDB" id="A0A9X0CAT1"/>
<organism evidence="5 6">
    <name type="scientific">Penicillium fimorum</name>
    <dbReference type="NCBI Taxonomy" id="1882269"/>
    <lineage>
        <taxon>Eukaryota</taxon>
        <taxon>Fungi</taxon>
        <taxon>Dikarya</taxon>
        <taxon>Ascomycota</taxon>
        <taxon>Pezizomycotina</taxon>
        <taxon>Eurotiomycetes</taxon>
        <taxon>Eurotiomycetidae</taxon>
        <taxon>Eurotiales</taxon>
        <taxon>Aspergillaceae</taxon>
        <taxon>Penicillium</taxon>
    </lineage>
</organism>
<feature type="domain" description="Carrier" evidence="4">
    <location>
        <begin position="529"/>
        <end position="606"/>
    </location>
</feature>
<dbReference type="SUPFAM" id="SSF47336">
    <property type="entry name" value="ACP-like"/>
    <property type="match status" value="1"/>
</dbReference>
<reference evidence="5" key="2">
    <citation type="journal article" date="2023" name="IMA Fungus">
        <title>Comparative genomic study of the Penicillium genus elucidates a diverse pangenome and 15 lateral gene transfer events.</title>
        <authorList>
            <person name="Petersen C."/>
            <person name="Sorensen T."/>
            <person name="Nielsen M.R."/>
            <person name="Sondergaard T.E."/>
            <person name="Sorensen J.L."/>
            <person name="Fitzpatrick D.A."/>
            <person name="Frisvad J.C."/>
            <person name="Nielsen K.L."/>
        </authorList>
    </citation>
    <scope>NUCLEOTIDE SEQUENCE</scope>
    <source>
        <strain evidence="5">IBT 29495</strain>
    </source>
</reference>
<evidence type="ECO:0000256" key="1">
    <source>
        <dbReference type="ARBA" id="ARBA00022450"/>
    </source>
</evidence>
<protein>
    <recommendedName>
        <fullName evidence="4">Carrier domain-containing protein</fullName>
    </recommendedName>
</protein>
<dbReference type="Gene3D" id="3.40.50.980">
    <property type="match status" value="2"/>
</dbReference>
<evidence type="ECO:0000256" key="2">
    <source>
        <dbReference type="ARBA" id="ARBA00022553"/>
    </source>
</evidence>
<dbReference type="GO" id="GO:0044550">
    <property type="term" value="P:secondary metabolite biosynthetic process"/>
    <property type="evidence" value="ECO:0007669"/>
    <property type="project" value="UniProtKB-ARBA"/>
</dbReference>
<name>A0A9X0CAT1_9EURO</name>
<dbReference type="Pfam" id="PF07993">
    <property type="entry name" value="NAD_binding_4"/>
    <property type="match status" value="1"/>
</dbReference>
<dbReference type="EMBL" id="JAPWDS010000001">
    <property type="protein sequence ID" value="KAJ5519851.1"/>
    <property type="molecule type" value="Genomic_DNA"/>
</dbReference>
<dbReference type="InterPro" id="IPR036291">
    <property type="entry name" value="NAD(P)-bd_dom_sf"/>
</dbReference>
<dbReference type="InterPro" id="IPR010080">
    <property type="entry name" value="Thioester_reductase-like_dom"/>
</dbReference>
<evidence type="ECO:0000313" key="6">
    <source>
        <dbReference type="Proteomes" id="UP001149954"/>
    </source>
</evidence>
<dbReference type="Gene3D" id="3.30.300.30">
    <property type="match status" value="1"/>
</dbReference>
<dbReference type="Proteomes" id="UP001149954">
    <property type="component" value="Unassembled WGS sequence"/>
</dbReference>
<dbReference type="PANTHER" id="PTHR44845">
    <property type="entry name" value="CARRIER DOMAIN-CONTAINING PROTEIN"/>
    <property type="match status" value="1"/>
</dbReference>
<comment type="caution">
    <text evidence="5">The sequence shown here is derived from an EMBL/GenBank/DDBJ whole genome shotgun (WGS) entry which is preliminary data.</text>
</comment>
<evidence type="ECO:0000256" key="3">
    <source>
        <dbReference type="ARBA" id="ARBA00029454"/>
    </source>
</evidence>
<dbReference type="PANTHER" id="PTHR44845:SF6">
    <property type="entry name" value="BETA-ALANINE-ACTIVATING ENZYME"/>
    <property type="match status" value="1"/>
</dbReference>
<dbReference type="Gene3D" id="2.30.38.10">
    <property type="entry name" value="Luciferase, Domain 3"/>
    <property type="match status" value="1"/>
</dbReference>
<keyword evidence="2" id="KW-0597">Phosphoprotein</keyword>
<dbReference type="CDD" id="cd05235">
    <property type="entry name" value="SDR_e1"/>
    <property type="match status" value="1"/>
</dbReference>
<dbReference type="InterPro" id="IPR020845">
    <property type="entry name" value="AMP-binding_CS"/>
</dbReference>
<dbReference type="InterPro" id="IPR013120">
    <property type="entry name" value="FAR_NAD-bd"/>
</dbReference>
<keyword evidence="6" id="KW-1185">Reference proteome</keyword>
<dbReference type="OrthoDB" id="408177at2759"/>
<dbReference type="SUPFAM" id="SSF51735">
    <property type="entry name" value="NAD(P)-binding Rossmann-fold domains"/>
    <property type="match status" value="1"/>
</dbReference>
<dbReference type="PROSITE" id="PS50075">
    <property type="entry name" value="CARRIER"/>
    <property type="match status" value="1"/>
</dbReference>